<dbReference type="PRINTS" id="PR00045">
    <property type="entry name" value="SIGMA54FCT"/>
</dbReference>
<dbReference type="InterPro" id="IPR038709">
    <property type="entry name" value="RpoN_core-bd_sf"/>
</dbReference>
<feature type="domain" description="RNA polymerase sigma factor 54 DNA-binding" evidence="9">
    <location>
        <begin position="328"/>
        <end position="485"/>
    </location>
</feature>
<dbReference type="EMBL" id="JAZBJM010000002">
    <property type="protein sequence ID" value="MEM0517742.1"/>
    <property type="molecule type" value="Genomic_DNA"/>
</dbReference>
<keyword evidence="8" id="KW-0804">Transcription</keyword>
<evidence type="ECO:0000259" key="10">
    <source>
        <dbReference type="Pfam" id="PF04963"/>
    </source>
</evidence>
<gene>
    <name evidence="11" type="primary">rpoN</name>
    <name evidence="12" type="ORF">VZD24_02885</name>
    <name evidence="11" type="ORF">VZD85_05220</name>
</gene>
<evidence type="ECO:0000256" key="7">
    <source>
        <dbReference type="ARBA" id="ARBA00023125"/>
    </source>
</evidence>
<dbReference type="Pfam" id="PF04963">
    <property type="entry name" value="Sigma54_CBD"/>
    <property type="match status" value="1"/>
</dbReference>
<proteinExistence type="inferred from homology"/>
<dbReference type="GO" id="GO:0016987">
    <property type="term" value="F:sigma factor activity"/>
    <property type="evidence" value="ECO:0007669"/>
    <property type="project" value="UniProtKB-KW"/>
</dbReference>
<reference evidence="11 14" key="1">
    <citation type="submission" date="2024-01" db="EMBL/GenBank/DDBJ databases">
        <title>Aequorivita flavus sp. nov., isolated from deep-sea sediment.</title>
        <authorList>
            <person name="Chen X."/>
        </authorList>
    </citation>
    <scope>NUCLEOTIDE SEQUENCE</scope>
    <source>
        <strain evidence="11">MCCC 1A16923</strain>
        <strain evidence="12 14">MCCC 1A16935</strain>
    </source>
</reference>
<evidence type="ECO:0000313" key="11">
    <source>
        <dbReference type="EMBL" id="MEM0517742.1"/>
    </source>
</evidence>
<dbReference type="InterPro" id="IPR000394">
    <property type="entry name" value="RNA_pol_sigma_54"/>
</dbReference>
<comment type="similarity">
    <text evidence="1">Belongs to the sigma-54 factor family.</text>
</comment>
<dbReference type="Proteomes" id="UP001388259">
    <property type="component" value="Unassembled WGS sequence"/>
</dbReference>
<evidence type="ECO:0000256" key="4">
    <source>
        <dbReference type="ARBA" id="ARBA00022695"/>
    </source>
</evidence>
<dbReference type="PIRSF" id="PIRSF000774">
    <property type="entry name" value="RpoN"/>
    <property type="match status" value="1"/>
</dbReference>
<evidence type="ECO:0000313" key="12">
    <source>
        <dbReference type="EMBL" id="MEM0572451.1"/>
    </source>
</evidence>
<dbReference type="Gene3D" id="1.10.10.60">
    <property type="entry name" value="Homeodomain-like"/>
    <property type="match status" value="1"/>
</dbReference>
<evidence type="ECO:0000256" key="1">
    <source>
        <dbReference type="ARBA" id="ARBA00008798"/>
    </source>
</evidence>
<accession>A0AB35YR93</accession>
<comment type="caution">
    <text evidence="11">The sequence shown here is derived from an EMBL/GenBank/DDBJ whole genome shotgun (WGS) entry which is preliminary data.</text>
</comment>
<evidence type="ECO:0000256" key="2">
    <source>
        <dbReference type="ARBA" id="ARBA00022478"/>
    </source>
</evidence>
<keyword evidence="6" id="KW-0731">Sigma factor</keyword>
<dbReference type="GO" id="GO:0000428">
    <property type="term" value="C:DNA-directed RNA polymerase complex"/>
    <property type="evidence" value="ECO:0007669"/>
    <property type="project" value="UniProtKB-KW"/>
</dbReference>
<keyword evidence="7" id="KW-0238">DNA-binding</keyword>
<dbReference type="RefSeq" id="WP_279449879.1">
    <property type="nucleotide sequence ID" value="NZ_JAZBJM010000002.1"/>
</dbReference>
<sequence length="487" mass="56377">MLKQQLSFKLSQKLSPQQIQLMKMIQLPTQAFEQRIFQELEENPALESGKEDSDTLEDEFTNDEFNDDYDEGNEVIETDINVDDYLSDDEVPSYKLSANNYSADDEERQMPYAAGTSFTQYLMQQLNTYRLNDEEKDIAYFLVGSVDESGYIRRELQDIVDDLAFTQNVYTTEEKVEKVLNIVQELDPAGVAARNLQECLLLQLERKETKLSVALAIDIIDDSFDLFTKKHYKKLIQKLDITEDQLREAIHEIEGLNPKPGGNYSGNNRIVEHVVPDFAIRIVDGELELTLNGRNAPELHVSHDYTNMLKGYKESKEKSKAQKDAVMFIKQKLDAAKWFIDAIKQRQQTLFITMNAIMHHQKEYFLSGDERKLKPMILKDIADKINMDVSTVSRVANSKYVDTPYGTKLIKEYFSESMKNDQGEDVSTREIKKILEITISEENKRKPYTDDKLAKILLEKGYPIARRTIAKYREQLDLPVARLRKEI</sequence>
<dbReference type="PANTHER" id="PTHR32248">
    <property type="entry name" value="RNA POLYMERASE SIGMA-54 FACTOR"/>
    <property type="match status" value="1"/>
</dbReference>
<dbReference type="GO" id="GO:0001216">
    <property type="term" value="F:DNA-binding transcription activator activity"/>
    <property type="evidence" value="ECO:0007669"/>
    <property type="project" value="InterPro"/>
</dbReference>
<keyword evidence="2" id="KW-0240">DNA-directed RNA polymerase</keyword>
<dbReference type="PANTHER" id="PTHR32248:SF4">
    <property type="entry name" value="RNA POLYMERASE SIGMA-54 FACTOR"/>
    <property type="match status" value="1"/>
</dbReference>
<keyword evidence="5" id="KW-0805">Transcription regulation</keyword>
<keyword evidence="14" id="KW-1185">Reference proteome</keyword>
<dbReference type="PROSITE" id="PS00718">
    <property type="entry name" value="SIGMA54_2"/>
    <property type="match status" value="1"/>
</dbReference>
<evidence type="ECO:0000259" key="9">
    <source>
        <dbReference type="Pfam" id="PF04552"/>
    </source>
</evidence>
<dbReference type="Pfam" id="PF04552">
    <property type="entry name" value="Sigma54_DBD"/>
    <property type="match status" value="1"/>
</dbReference>
<evidence type="ECO:0000256" key="5">
    <source>
        <dbReference type="ARBA" id="ARBA00023015"/>
    </source>
</evidence>
<evidence type="ECO:0000313" key="13">
    <source>
        <dbReference type="Proteomes" id="UP001388259"/>
    </source>
</evidence>
<protein>
    <submittedName>
        <fullName evidence="11">RNA polymerase factor sigma-54</fullName>
    </submittedName>
</protein>
<dbReference type="InterPro" id="IPR007046">
    <property type="entry name" value="RNA_pol_sigma_54_core-bd"/>
</dbReference>
<dbReference type="AlphaFoldDB" id="A0AB35YR93"/>
<feature type="domain" description="RNA polymerase sigma factor 54 core-binding" evidence="10">
    <location>
        <begin position="114"/>
        <end position="305"/>
    </location>
</feature>
<dbReference type="EMBL" id="JBANCF010000002">
    <property type="protein sequence ID" value="MEM0572451.1"/>
    <property type="molecule type" value="Genomic_DNA"/>
</dbReference>
<dbReference type="GO" id="GO:0016779">
    <property type="term" value="F:nucleotidyltransferase activity"/>
    <property type="evidence" value="ECO:0007669"/>
    <property type="project" value="UniProtKB-KW"/>
</dbReference>
<evidence type="ECO:0000256" key="8">
    <source>
        <dbReference type="ARBA" id="ARBA00023163"/>
    </source>
</evidence>
<evidence type="ECO:0000313" key="14">
    <source>
        <dbReference type="Proteomes" id="UP001390963"/>
    </source>
</evidence>
<dbReference type="NCBIfam" id="TIGR02395">
    <property type="entry name" value="rpoN_sigma"/>
    <property type="match status" value="1"/>
</dbReference>
<evidence type="ECO:0000256" key="6">
    <source>
        <dbReference type="ARBA" id="ARBA00023082"/>
    </source>
</evidence>
<evidence type="ECO:0000256" key="3">
    <source>
        <dbReference type="ARBA" id="ARBA00022679"/>
    </source>
</evidence>
<dbReference type="PROSITE" id="PS50044">
    <property type="entry name" value="SIGMA54_3"/>
    <property type="match status" value="1"/>
</dbReference>
<dbReference type="Proteomes" id="UP001390963">
    <property type="component" value="Unassembled WGS sequence"/>
</dbReference>
<organism evidence="11 13">
    <name type="scientific">Aequorivita flava</name>
    <dbReference type="NCBI Taxonomy" id="3114371"/>
    <lineage>
        <taxon>Bacteria</taxon>
        <taxon>Pseudomonadati</taxon>
        <taxon>Bacteroidota</taxon>
        <taxon>Flavobacteriia</taxon>
        <taxon>Flavobacteriales</taxon>
        <taxon>Flavobacteriaceae</taxon>
        <taxon>Aequorivita</taxon>
    </lineage>
</organism>
<dbReference type="GO" id="GO:0003677">
    <property type="term" value="F:DNA binding"/>
    <property type="evidence" value="ECO:0007669"/>
    <property type="project" value="UniProtKB-KW"/>
</dbReference>
<dbReference type="Pfam" id="PF00309">
    <property type="entry name" value="Sigma54_AID"/>
    <property type="match status" value="1"/>
</dbReference>
<keyword evidence="4" id="KW-0548">Nucleotidyltransferase</keyword>
<keyword evidence="3" id="KW-0808">Transferase</keyword>
<dbReference type="Gene3D" id="1.10.10.1330">
    <property type="entry name" value="RNA polymerase sigma-54 factor, core-binding domain"/>
    <property type="match status" value="1"/>
</dbReference>
<name>A0AB35YR93_9FLAO</name>
<dbReference type="InterPro" id="IPR007634">
    <property type="entry name" value="RNA_pol_sigma_54_DNA-bd"/>
</dbReference>
<dbReference type="GO" id="GO:0006352">
    <property type="term" value="P:DNA-templated transcription initiation"/>
    <property type="evidence" value="ECO:0007669"/>
    <property type="project" value="InterPro"/>
</dbReference>